<gene>
    <name evidence="1" type="ORF">PR048_030097</name>
</gene>
<accession>A0ABQ9GBV4</accession>
<name>A0ABQ9GBV4_9NEOP</name>
<reference evidence="1 2" key="1">
    <citation type="submission" date="2023-02" db="EMBL/GenBank/DDBJ databases">
        <title>LHISI_Scaffold_Assembly.</title>
        <authorList>
            <person name="Stuart O.P."/>
            <person name="Cleave R."/>
            <person name="Magrath M.J.L."/>
            <person name="Mikheyev A.S."/>
        </authorList>
    </citation>
    <scope>NUCLEOTIDE SEQUENCE [LARGE SCALE GENOMIC DNA]</scope>
    <source>
        <strain evidence="1">Daus_M_001</strain>
        <tissue evidence="1">Leg muscle</tissue>
    </source>
</reference>
<organism evidence="1 2">
    <name type="scientific">Dryococelus australis</name>
    <dbReference type="NCBI Taxonomy" id="614101"/>
    <lineage>
        <taxon>Eukaryota</taxon>
        <taxon>Metazoa</taxon>
        <taxon>Ecdysozoa</taxon>
        <taxon>Arthropoda</taxon>
        <taxon>Hexapoda</taxon>
        <taxon>Insecta</taxon>
        <taxon>Pterygota</taxon>
        <taxon>Neoptera</taxon>
        <taxon>Polyneoptera</taxon>
        <taxon>Phasmatodea</taxon>
        <taxon>Verophasmatodea</taxon>
        <taxon>Anareolatae</taxon>
        <taxon>Phasmatidae</taxon>
        <taxon>Eurycanthinae</taxon>
        <taxon>Dryococelus</taxon>
    </lineage>
</organism>
<proteinExistence type="predicted"/>
<evidence type="ECO:0000313" key="2">
    <source>
        <dbReference type="Proteomes" id="UP001159363"/>
    </source>
</evidence>
<keyword evidence="2" id="KW-1185">Reference proteome</keyword>
<dbReference type="EMBL" id="JARBHB010000014">
    <property type="protein sequence ID" value="KAJ8868559.1"/>
    <property type="molecule type" value="Genomic_DNA"/>
</dbReference>
<protein>
    <submittedName>
        <fullName evidence="1">Uncharacterized protein</fullName>
    </submittedName>
</protein>
<evidence type="ECO:0000313" key="1">
    <source>
        <dbReference type="EMBL" id="KAJ8868559.1"/>
    </source>
</evidence>
<dbReference type="Proteomes" id="UP001159363">
    <property type="component" value="Chromosome 13"/>
</dbReference>
<sequence>MKRFLYQNEIVYRHSPPYHHSSNGQAQWTVQIHPSTPSTPRLGVTDTCDKQRRHFPEEGIILLRNYGSGPKWILGMVIIREGPVKYKDKTTEGQQSSGCQNYLEKVSLRLQGIVSAVAVSAVDVASSLDAIVSAENMTLSQDTDPTPLAVPGDHHKRSTLAPKQIDIHLSRDKTKEIS</sequence>
<comment type="caution">
    <text evidence="1">The sequence shown here is derived from an EMBL/GenBank/DDBJ whole genome shotgun (WGS) entry which is preliminary data.</text>
</comment>